<evidence type="ECO:0000256" key="6">
    <source>
        <dbReference type="ARBA" id="ARBA00023014"/>
    </source>
</evidence>
<dbReference type="InterPro" id="IPR005122">
    <property type="entry name" value="Uracil-DNA_glycosylase-like"/>
</dbReference>
<keyword evidence="3" id="KW-0227">DNA damage</keyword>
<proteinExistence type="predicted"/>
<dbReference type="EMBL" id="CP047895">
    <property type="protein sequence ID" value="QHL90802.1"/>
    <property type="molecule type" value="Genomic_DNA"/>
</dbReference>
<dbReference type="GO" id="GO:0046872">
    <property type="term" value="F:metal ion binding"/>
    <property type="evidence" value="ECO:0007669"/>
    <property type="project" value="UniProtKB-KW"/>
</dbReference>
<keyword evidence="7" id="KW-0234">DNA repair</keyword>
<protein>
    <recommendedName>
        <fullName evidence="8">Uracil-DNA glycosylase-like domain-containing protein</fullName>
    </recommendedName>
</protein>
<name>A0A7Z2NW41_9SPHN</name>
<reference evidence="9 10" key="1">
    <citation type="submission" date="2020-01" db="EMBL/GenBank/DDBJ databases">
        <title>Sphingomonas sp. C33 whole genome sequece.</title>
        <authorList>
            <person name="Park C."/>
        </authorList>
    </citation>
    <scope>NUCLEOTIDE SEQUENCE [LARGE SCALE GENOMIC DNA]</scope>
    <source>
        <strain evidence="9 10">C33</strain>
    </source>
</reference>
<keyword evidence="1" id="KW-0004">4Fe-4S</keyword>
<dbReference type="AlphaFoldDB" id="A0A7Z2NW41"/>
<sequence length="173" mass="17615">MAIPGSGPRRVAGGGDAGAVLAVVTDMPDPEDLGGNMLLSGAAGLLFDRMLGAIGLARPAIWLAPLAVARPVAGQVPAADQPALAAILRHQLSLTGAEQLLVMGDAASRALTGTETARARGRFHSVNLGDRTVAVAATFHPRLLLRRPALKAEAWADLQMVAARMTGGGSQCA</sequence>
<evidence type="ECO:0000313" key="9">
    <source>
        <dbReference type="EMBL" id="QHL90802.1"/>
    </source>
</evidence>
<evidence type="ECO:0000256" key="1">
    <source>
        <dbReference type="ARBA" id="ARBA00022485"/>
    </source>
</evidence>
<evidence type="ECO:0000256" key="2">
    <source>
        <dbReference type="ARBA" id="ARBA00022723"/>
    </source>
</evidence>
<organism evidence="9 10">
    <name type="scientific">Sphingomonas changnyeongensis</name>
    <dbReference type="NCBI Taxonomy" id="2698679"/>
    <lineage>
        <taxon>Bacteria</taxon>
        <taxon>Pseudomonadati</taxon>
        <taxon>Pseudomonadota</taxon>
        <taxon>Alphaproteobacteria</taxon>
        <taxon>Sphingomonadales</taxon>
        <taxon>Sphingomonadaceae</taxon>
        <taxon>Sphingomonas</taxon>
    </lineage>
</organism>
<feature type="domain" description="Uracil-DNA glycosylase-like" evidence="8">
    <location>
        <begin position="35"/>
        <end position="159"/>
    </location>
</feature>
<dbReference type="GO" id="GO:0097506">
    <property type="term" value="F:deaminated base DNA N-glycosylase activity"/>
    <property type="evidence" value="ECO:0007669"/>
    <property type="project" value="UniProtKB-ARBA"/>
</dbReference>
<dbReference type="SUPFAM" id="SSF52141">
    <property type="entry name" value="Uracil-DNA glycosylase-like"/>
    <property type="match status" value="1"/>
</dbReference>
<dbReference type="InterPro" id="IPR036895">
    <property type="entry name" value="Uracil-DNA_glycosylase-like_sf"/>
</dbReference>
<dbReference type="Gene3D" id="3.40.470.10">
    <property type="entry name" value="Uracil-DNA glycosylase-like domain"/>
    <property type="match status" value="1"/>
</dbReference>
<dbReference type="RefSeq" id="WP_160592729.1">
    <property type="nucleotide sequence ID" value="NZ_CP047895.1"/>
</dbReference>
<keyword evidence="4" id="KW-0378">Hydrolase</keyword>
<evidence type="ECO:0000313" key="10">
    <source>
        <dbReference type="Proteomes" id="UP000464468"/>
    </source>
</evidence>
<dbReference type="PANTHER" id="PTHR33693:SF1">
    <property type="entry name" value="TYPE-4 URACIL-DNA GLYCOSYLASE"/>
    <property type="match status" value="1"/>
</dbReference>
<evidence type="ECO:0000256" key="3">
    <source>
        <dbReference type="ARBA" id="ARBA00022763"/>
    </source>
</evidence>
<keyword evidence="10" id="KW-1185">Reference proteome</keyword>
<dbReference type="Proteomes" id="UP000464468">
    <property type="component" value="Chromosome"/>
</dbReference>
<dbReference type="InterPro" id="IPR051536">
    <property type="entry name" value="UDG_Type-4/5"/>
</dbReference>
<dbReference type="KEGG" id="schy:GVO57_08145"/>
<dbReference type="PANTHER" id="PTHR33693">
    <property type="entry name" value="TYPE-5 URACIL-DNA GLYCOSYLASE"/>
    <property type="match status" value="1"/>
</dbReference>
<dbReference type="GO" id="GO:0051539">
    <property type="term" value="F:4 iron, 4 sulfur cluster binding"/>
    <property type="evidence" value="ECO:0007669"/>
    <property type="project" value="UniProtKB-KW"/>
</dbReference>
<dbReference type="GO" id="GO:0006281">
    <property type="term" value="P:DNA repair"/>
    <property type="evidence" value="ECO:0007669"/>
    <property type="project" value="UniProtKB-KW"/>
</dbReference>
<evidence type="ECO:0000256" key="7">
    <source>
        <dbReference type="ARBA" id="ARBA00023204"/>
    </source>
</evidence>
<evidence type="ECO:0000259" key="8">
    <source>
        <dbReference type="Pfam" id="PF03167"/>
    </source>
</evidence>
<dbReference type="Pfam" id="PF03167">
    <property type="entry name" value="UDG"/>
    <property type="match status" value="1"/>
</dbReference>
<keyword evidence="5" id="KW-0408">Iron</keyword>
<gene>
    <name evidence="9" type="ORF">GVO57_08145</name>
</gene>
<evidence type="ECO:0000256" key="5">
    <source>
        <dbReference type="ARBA" id="ARBA00023004"/>
    </source>
</evidence>
<keyword evidence="2" id="KW-0479">Metal-binding</keyword>
<accession>A0A7Z2NW41</accession>
<keyword evidence="6" id="KW-0411">Iron-sulfur</keyword>
<evidence type="ECO:0000256" key="4">
    <source>
        <dbReference type="ARBA" id="ARBA00022801"/>
    </source>
</evidence>